<feature type="transmembrane region" description="Helical" evidence="10">
    <location>
        <begin position="345"/>
        <end position="365"/>
    </location>
</feature>
<evidence type="ECO:0000256" key="6">
    <source>
        <dbReference type="ARBA" id="ARBA00023136"/>
    </source>
</evidence>
<keyword evidence="3 10" id="KW-0812">Transmembrane</keyword>
<keyword evidence="7" id="KW-0675">Receptor</keyword>
<dbReference type="PANTHER" id="PTHR45695:SF9">
    <property type="entry name" value="LEUCOKININ RECEPTOR"/>
    <property type="match status" value="1"/>
</dbReference>
<feature type="transmembrane region" description="Helical" evidence="10">
    <location>
        <begin position="217"/>
        <end position="238"/>
    </location>
</feature>
<dbReference type="AlphaFoldDB" id="A0A9Q0LZW4"/>
<dbReference type="PRINTS" id="PR01012">
    <property type="entry name" value="NRPEPTIDEYR"/>
</dbReference>
<feature type="compositionally biased region" description="Basic residues" evidence="9">
    <location>
        <begin position="291"/>
        <end position="301"/>
    </location>
</feature>
<evidence type="ECO:0000256" key="10">
    <source>
        <dbReference type="SAM" id="Phobius"/>
    </source>
</evidence>
<feature type="domain" description="G-protein coupled receptors family 1 profile" evidence="11">
    <location>
        <begin position="65"/>
        <end position="407"/>
    </location>
</feature>
<evidence type="ECO:0000313" key="12">
    <source>
        <dbReference type="EMBL" id="KAJ6216331.1"/>
    </source>
</evidence>
<feature type="compositionally biased region" description="Basic residues" evidence="9">
    <location>
        <begin position="263"/>
        <end position="278"/>
    </location>
</feature>
<dbReference type="PRINTS" id="PR00237">
    <property type="entry name" value="GPCRRHODOPSN"/>
</dbReference>
<feature type="transmembrane region" description="Helical" evidence="10">
    <location>
        <begin position="128"/>
        <end position="149"/>
    </location>
</feature>
<evidence type="ECO:0000256" key="1">
    <source>
        <dbReference type="ARBA" id="ARBA00004141"/>
    </source>
</evidence>
<evidence type="ECO:0000256" key="7">
    <source>
        <dbReference type="ARBA" id="ARBA00023170"/>
    </source>
</evidence>
<gene>
    <name evidence="12" type="ORF">RDWZM_007488</name>
</gene>
<keyword evidence="5" id="KW-0297">G-protein coupled receptor</keyword>
<comment type="caution">
    <text evidence="12">The sequence shown here is derived from an EMBL/GenBank/DDBJ whole genome shotgun (WGS) entry which is preliminary data.</text>
</comment>
<keyword evidence="8" id="KW-0807">Transducer</keyword>
<comment type="subcellular location">
    <subcellularLocation>
        <location evidence="1">Membrane</location>
        <topology evidence="1">Multi-pass membrane protein</topology>
    </subcellularLocation>
</comment>
<reference evidence="12" key="1">
    <citation type="submission" date="2022-12" db="EMBL/GenBank/DDBJ databases">
        <title>Genome assemblies of Blomia tropicalis.</title>
        <authorList>
            <person name="Cui Y."/>
        </authorList>
    </citation>
    <scope>NUCLEOTIDE SEQUENCE</scope>
    <source>
        <tissue evidence="12">Adult mites</tissue>
    </source>
</reference>
<proteinExistence type="inferred from homology"/>
<keyword evidence="4 10" id="KW-1133">Transmembrane helix</keyword>
<dbReference type="PROSITE" id="PS50262">
    <property type="entry name" value="G_PROTEIN_RECEP_F1_2"/>
    <property type="match status" value="1"/>
</dbReference>
<dbReference type="InterPro" id="IPR017452">
    <property type="entry name" value="GPCR_Rhodpsn_7TM"/>
</dbReference>
<organism evidence="12 13">
    <name type="scientific">Blomia tropicalis</name>
    <name type="common">Mite</name>
    <dbReference type="NCBI Taxonomy" id="40697"/>
    <lineage>
        <taxon>Eukaryota</taxon>
        <taxon>Metazoa</taxon>
        <taxon>Ecdysozoa</taxon>
        <taxon>Arthropoda</taxon>
        <taxon>Chelicerata</taxon>
        <taxon>Arachnida</taxon>
        <taxon>Acari</taxon>
        <taxon>Acariformes</taxon>
        <taxon>Sarcoptiformes</taxon>
        <taxon>Astigmata</taxon>
        <taxon>Glycyphagoidea</taxon>
        <taxon>Echimyopodidae</taxon>
        <taxon>Blomia</taxon>
    </lineage>
</organism>
<evidence type="ECO:0000259" key="11">
    <source>
        <dbReference type="PROSITE" id="PS50262"/>
    </source>
</evidence>
<dbReference type="InterPro" id="IPR000611">
    <property type="entry name" value="NPY_rcpt"/>
</dbReference>
<sequence>MEIFLASTTTTASSTLIVDEPFDTQHSLESLTCYHQTTLETIQSRTIQLLISILYTCTALVALIGNVIVIIVQCGGSTKKDSNIREYLINLALSDVMIGVLCVPFSYVDVVLGYWIFPVWLCPIAQFVQLWSVFVTAITLTIIGIERYIAAIHPFSLACQWFQTNGTKILLAVSWIIGALYANSLLESTDASSFTYGNNTYYECNYDNGLSRFKRRLFLWTNFVATFLLPAIILTFTYGRIMRHLVVPNHGTSCETSVETNNHHHHQQQQHHHHHHQHPVPQPQPSNSLHQHYHHHSHSHSHTTSSGGSNRTATIVLRDLSETPSIYYGSNVQCRIKLRRRSRTIRIILVVIIAYGVCWAPIKIFQLLIDHGIVWFCSEVGYFQFVYSYIACHWLSMANSCVNPIVYSYMSKSFRNDLRQIVHSWQIALSCLFDIFRKNRVNGNDNHISL</sequence>
<name>A0A9Q0LZW4_BLOTA</name>
<dbReference type="EMBL" id="JAPWDV010000003">
    <property type="protein sequence ID" value="KAJ6216331.1"/>
    <property type="molecule type" value="Genomic_DNA"/>
</dbReference>
<evidence type="ECO:0000256" key="8">
    <source>
        <dbReference type="ARBA" id="ARBA00023224"/>
    </source>
</evidence>
<evidence type="ECO:0000256" key="3">
    <source>
        <dbReference type="ARBA" id="ARBA00022692"/>
    </source>
</evidence>
<feature type="transmembrane region" description="Helical" evidence="10">
    <location>
        <begin position="49"/>
        <end position="75"/>
    </location>
</feature>
<dbReference type="InterPro" id="IPR000276">
    <property type="entry name" value="GPCR_Rhodpsn"/>
</dbReference>
<dbReference type="Proteomes" id="UP001142055">
    <property type="component" value="Chromosome 3"/>
</dbReference>
<feature type="transmembrane region" description="Helical" evidence="10">
    <location>
        <begin position="87"/>
        <end position="108"/>
    </location>
</feature>
<evidence type="ECO:0000256" key="5">
    <source>
        <dbReference type="ARBA" id="ARBA00023040"/>
    </source>
</evidence>
<feature type="transmembrane region" description="Helical" evidence="10">
    <location>
        <begin position="385"/>
        <end position="410"/>
    </location>
</feature>
<dbReference type="Pfam" id="PF00001">
    <property type="entry name" value="7tm_1"/>
    <property type="match status" value="1"/>
</dbReference>
<evidence type="ECO:0000256" key="4">
    <source>
        <dbReference type="ARBA" id="ARBA00022989"/>
    </source>
</evidence>
<accession>A0A9Q0LZW4</accession>
<feature type="region of interest" description="Disordered" evidence="9">
    <location>
        <begin position="254"/>
        <end position="310"/>
    </location>
</feature>
<evidence type="ECO:0000256" key="9">
    <source>
        <dbReference type="SAM" id="MobiDB-lite"/>
    </source>
</evidence>
<dbReference type="PANTHER" id="PTHR45695">
    <property type="entry name" value="LEUCOKININ RECEPTOR-RELATED"/>
    <property type="match status" value="1"/>
</dbReference>
<evidence type="ECO:0000256" key="2">
    <source>
        <dbReference type="ARBA" id="ARBA00010663"/>
    </source>
</evidence>
<dbReference type="GO" id="GO:0004983">
    <property type="term" value="F:neuropeptide Y receptor activity"/>
    <property type="evidence" value="ECO:0007669"/>
    <property type="project" value="InterPro"/>
</dbReference>
<keyword evidence="13" id="KW-1185">Reference proteome</keyword>
<comment type="similarity">
    <text evidence="2">Belongs to the G-protein coupled receptor 1 family.</text>
</comment>
<evidence type="ECO:0000313" key="13">
    <source>
        <dbReference type="Proteomes" id="UP001142055"/>
    </source>
</evidence>
<dbReference type="OMA" id="IENWFAL"/>
<dbReference type="SUPFAM" id="SSF81321">
    <property type="entry name" value="Family A G protein-coupled receptor-like"/>
    <property type="match status" value="1"/>
</dbReference>
<keyword evidence="6 10" id="KW-0472">Membrane</keyword>
<dbReference type="Gene3D" id="1.20.1070.10">
    <property type="entry name" value="Rhodopsin 7-helix transmembrane proteins"/>
    <property type="match status" value="1"/>
</dbReference>
<dbReference type="GO" id="GO:0005886">
    <property type="term" value="C:plasma membrane"/>
    <property type="evidence" value="ECO:0007669"/>
    <property type="project" value="TreeGrafter"/>
</dbReference>
<protein>
    <recommendedName>
        <fullName evidence="11">G-protein coupled receptors family 1 profile domain-containing protein</fullName>
    </recommendedName>
</protein>